<comment type="caution">
    <text evidence="6">The sequence shown here is derived from an EMBL/GenBank/DDBJ whole genome shotgun (WGS) entry which is preliminary data.</text>
</comment>
<evidence type="ECO:0000313" key="6">
    <source>
        <dbReference type="EMBL" id="KAK9779656.1"/>
    </source>
</evidence>
<dbReference type="Gene3D" id="3.40.50.720">
    <property type="entry name" value="NAD(P)-binding Rossmann-like Domain"/>
    <property type="match status" value="1"/>
</dbReference>
<evidence type="ECO:0000256" key="1">
    <source>
        <dbReference type="ARBA" id="ARBA00005107"/>
    </source>
</evidence>
<dbReference type="Gene3D" id="3.90.25.10">
    <property type="entry name" value="UDP-galactose 4-epimerase, domain 1"/>
    <property type="match status" value="1"/>
</dbReference>
<sequence length="290" mass="31591">MFTGTILLLGGTGKVASQLAPLLHPTYPVLVASRSGSSPDPAKYTGVKFDWNDKSTWDSALSAGPTPVTSVWIVAPGMLNPGPIAREFIDLAREKGASRFVLLSSTQVKDGGAAMGEIHQHLREFGDKGEVEWAVLRPTWFQENIATHQQHVKSIKEENRIYSATGSGKMPWVSTRDIAAVAHHALTTPDAPNKEFIVLGGELYTYADVAKILTEVLGREIVHHELTEEQLSEWLQGSGIPAPYASVLASMDTIIKNGGEEQLNDVVVTVTGKNPRGIREFIEENKAVWQ</sequence>
<evidence type="ECO:0000259" key="5">
    <source>
        <dbReference type="Pfam" id="PF05368"/>
    </source>
</evidence>
<evidence type="ECO:0000256" key="3">
    <source>
        <dbReference type="ARBA" id="ARBA00022589"/>
    </source>
</evidence>
<dbReference type="EMBL" id="JARVKM010000009">
    <property type="protein sequence ID" value="KAK9779656.1"/>
    <property type="molecule type" value="Genomic_DNA"/>
</dbReference>
<dbReference type="Proteomes" id="UP001465668">
    <property type="component" value="Unassembled WGS sequence"/>
</dbReference>
<dbReference type="NCBIfam" id="TIGR03649">
    <property type="entry name" value="ergot_EASG"/>
    <property type="match status" value="1"/>
</dbReference>
<proteinExistence type="inferred from homology"/>
<name>A0ABR2Y0R7_9PEZI</name>
<dbReference type="Pfam" id="PF05368">
    <property type="entry name" value="NmrA"/>
    <property type="match status" value="1"/>
</dbReference>
<gene>
    <name evidence="6" type="ORF">SCAR479_03263</name>
</gene>
<dbReference type="SUPFAM" id="SSF51735">
    <property type="entry name" value="NAD(P)-binding Rossmann-fold domains"/>
    <property type="match status" value="1"/>
</dbReference>
<dbReference type="PANTHER" id="PTHR43162:SF1">
    <property type="entry name" value="PRESTALK A DIFFERENTIATION PROTEIN A"/>
    <property type="match status" value="1"/>
</dbReference>
<evidence type="ECO:0000256" key="2">
    <source>
        <dbReference type="ARBA" id="ARBA00005372"/>
    </source>
</evidence>
<organism evidence="6 7">
    <name type="scientific">Seiridium cardinale</name>
    <dbReference type="NCBI Taxonomy" id="138064"/>
    <lineage>
        <taxon>Eukaryota</taxon>
        <taxon>Fungi</taxon>
        <taxon>Dikarya</taxon>
        <taxon>Ascomycota</taxon>
        <taxon>Pezizomycotina</taxon>
        <taxon>Sordariomycetes</taxon>
        <taxon>Xylariomycetidae</taxon>
        <taxon>Amphisphaeriales</taxon>
        <taxon>Sporocadaceae</taxon>
        <taxon>Seiridium</taxon>
    </lineage>
</organism>
<keyword evidence="3" id="KW-0017">Alkaloid metabolism</keyword>
<comment type="similarity">
    <text evidence="2">Belongs to the fgaFS/easG family.</text>
</comment>
<evidence type="ECO:0000313" key="7">
    <source>
        <dbReference type="Proteomes" id="UP001465668"/>
    </source>
</evidence>
<comment type="pathway">
    <text evidence="1">Alkaloid biosynthesis; ergot alkaloid biosynthesis.</text>
</comment>
<dbReference type="InterPro" id="IPR019901">
    <property type="entry name" value="Ergot_alkaloid_biosynthesis"/>
</dbReference>
<protein>
    <submittedName>
        <fullName evidence="6">Agroclavine dehydrogenase</fullName>
    </submittedName>
</protein>
<accession>A0ABR2Y0R7</accession>
<evidence type="ECO:0000256" key="4">
    <source>
        <dbReference type="ARBA" id="ARBA00023002"/>
    </source>
</evidence>
<dbReference type="InterPro" id="IPR051604">
    <property type="entry name" value="Ergot_Alk_Oxidoreductase"/>
</dbReference>
<dbReference type="PANTHER" id="PTHR43162">
    <property type="match status" value="1"/>
</dbReference>
<reference evidence="6 7" key="1">
    <citation type="submission" date="2024-02" db="EMBL/GenBank/DDBJ databases">
        <title>First draft genome assembly of two strains of Seiridium cardinale.</title>
        <authorList>
            <person name="Emiliani G."/>
            <person name="Scali E."/>
        </authorList>
    </citation>
    <scope>NUCLEOTIDE SEQUENCE [LARGE SCALE GENOMIC DNA]</scope>
    <source>
        <strain evidence="6 7">BM-138-000479</strain>
    </source>
</reference>
<dbReference type="InterPro" id="IPR008030">
    <property type="entry name" value="NmrA-like"/>
</dbReference>
<dbReference type="InterPro" id="IPR036291">
    <property type="entry name" value="NAD(P)-bd_dom_sf"/>
</dbReference>
<feature type="domain" description="NmrA-like" evidence="5">
    <location>
        <begin position="68"/>
        <end position="264"/>
    </location>
</feature>
<keyword evidence="4" id="KW-0560">Oxidoreductase</keyword>
<keyword evidence="7" id="KW-1185">Reference proteome</keyword>